<dbReference type="EMBL" id="CP034412">
    <property type="protein sequence ID" value="QCY46620.1"/>
    <property type="molecule type" value="Genomic_DNA"/>
</dbReference>
<keyword evidence="5" id="KW-0808">Transferase</keyword>
<dbReference type="PROSITE" id="PS50885">
    <property type="entry name" value="HAMP"/>
    <property type="match status" value="1"/>
</dbReference>
<dbReference type="InterPro" id="IPR005467">
    <property type="entry name" value="His_kinase_dom"/>
</dbReference>
<evidence type="ECO:0000256" key="13">
    <source>
        <dbReference type="SAM" id="Phobius"/>
    </source>
</evidence>
<keyword evidence="17" id="KW-1185">Reference proteome</keyword>
<evidence type="ECO:0000256" key="4">
    <source>
        <dbReference type="ARBA" id="ARBA00022553"/>
    </source>
</evidence>
<dbReference type="PRINTS" id="PR00344">
    <property type="entry name" value="BCTRLSENSOR"/>
</dbReference>
<evidence type="ECO:0000256" key="2">
    <source>
        <dbReference type="ARBA" id="ARBA00004370"/>
    </source>
</evidence>
<keyword evidence="4" id="KW-0597">Phosphoprotein</keyword>
<dbReference type="Pfam" id="PF02518">
    <property type="entry name" value="HATPase_c"/>
    <property type="match status" value="1"/>
</dbReference>
<comment type="subcellular location">
    <subcellularLocation>
        <location evidence="2">Membrane</location>
    </subcellularLocation>
</comment>
<keyword evidence="6 13" id="KW-0812">Transmembrane</keyword>
<evidence type="ECO:0000256" key="10">
    <source>
        <dbReference type="ARBA" id="ARBA00022989"/>
    </source>
</evidence>
<dbReference type="Pfam" id="PF00672">
    <property type="entry name" value="HAMP"/>
    <property type="match status" value="1"/>
</dbReference>
<dbReference type="SUPFAM" id="SSF158472">
    <property type="entry name" value="HAMP domain-like"/>
    <property type="match status" value="1"/>
</dbReference>
<evidence type="ECO:0000256" key="12">
    <source>
        <dbReference type="SAM" id="MobiDB-lite"/>
    </source>
</evidence>
<keyword evidence="10 13" id="KW-1133">Transmembrane helix</keyword>
<accession>A0A5B7WTQ6</accession>
<sequence length="544" mass="56906">MTLRMTGAVRTMTKTIDTRTPAGHPLRPAPDGGTETAAAKQPVQGQGSAVSARWRIVGWIVVTTALTLLAVTVTMRSVMSGQIAEAANAGITQEIQEFRTFAAEGLDPQTAKPFTSMDELMERYVARQQPVAGEAIIGEAGQQVYTAQGALDQAGDRLATDHALLQRIVQDPQSSGVYDTSHGPVRWAKAEATGEGTAVADPSTEAHLVVAHFTGAAQEQADRHTVLLLAIAAGGLALTAGIAWLVARHIMRPIRAVRETAEQITAQDLSARIPVHGRDDLAQLAETVNAMLDRVEGSHLAQRHFIAEARAHLSEPQHRLAVAVRELARGELSTTKRSHMAAQAQDLIGQMGQCLADLEILAQSTNPGFVAPQWASVGEVTAQIAAQASGSDLLAGRHLAIEATSATKAWLDPARITDALRQLIGNAVQFTGPGDTIHLGSAVTGGTASFWVQDHGAGLEAEQARSLLESYRTQGADRGQPGMGLGLAVVKAVAEAHRGSAWVESGAGQGTCFGISFGADALAPAAAGSERFADCMASTLGAES</sequence>
<evidence type="ECO:0000256" key="1">
    <source>
        <dbReference type="ARBA" id="ARBA00000085"/>
    </source>
</evidence>
<keyword evidence="9" id="KW-0067">ATP-binding</keyword>
<dbReference type="PROSITE" id="PS50109">
    <property type="entry name" value="HIS_KIN"/>
    <property type="match status" value="1"/>
</dbReference>
<evidence type="ECO:0000256" key="11">
    <source>
        <dbReference type="ARBA" id="ARBA00023012"/>
    </source>
</evidence>
<feature type="transmembrane region" description="Helical" evidence="13">
    <location>
        <begin position="56"/>
        <end position="75"/>
    </location>
</feature>
<evidence type="ECO:0000259" key="14">
    <source>
        <dbReference type="PROSITE" id="PS50109"/>
    </source>
</evidence>
<evidence type="ECO:0000259" key="15">
    <source>
        <dbReference type="PROSITE" id="PS50885"/>
    </source>
</evidence>
<feature type="transmembrane region" description="Helical" evidence="13">
    <location>
        <begin position="226"/>
        <end position="247"/>
    </location>
</feature>
<dbReference type="InterPro" id="IPR003660">
    <property type="entry name" value="HAMP_dom"/>
</dbReference>
<dbReference type="InterPro" id="IPR004358">
    <property type="entry name" value="Sig_transdc_His_kin-like_C"/>
</dbReference>
<gene>
    <name evidence="16" type="ORF">GcLGCM259_0864</name>
</gene>
<protein>
    <recommendedName>
        <fullName evidence="3">histidine kinase</fullName>
        <ecNumber evidence="3">2.7.13.3</ecNumber>
    </recommendedName>
</protein>
<feature type="domain" description="Histidine kinase" evidence="14">
    <location>
        <begin position="412"/>
        <end position="521"/>
    </location>
</feature>
<dbReference type="InterPro" id="IPR050980">
    <property type="entry name" value="2C_sensor_his_kinase"/>
</dbReference>
<comment type="catalytic activity">
    <reaction evidence="1">
        <text>ATP + protein L-histidine = ADP + protein N-phospho-L-histidine.</text>
        <dbReference type="EC" id="2.7.13.3"/>
    </reaction>
</comment>
<dbReference type="SMART" id="SM00304">
    <property type="entry name" value="HAMP"/>
    <property type="match status" value="2"/>
</dbReference>
<dbReference type="GO" id="GO:0004673">
    <property type="term" value="F:protein histidine kinase activity"/>
    <property type="evidence" value="ECO:0007669"/>
    <property type="project" value="UniProtKB-EC"/>
</dbReference>
<reference evidence="16 17" key="1">
    <citation type="submission" date="2018-12" db="EMBL/GenBank/DDBJ databases">
        <title>Complete Genome Sequence of Glutamicibacter creatinolyticus strain LGCM259,isolated from an abscess of a 12-year-old mare in Italy.</title>
        <authorList>
            <person name="Santos R.G."/>
            <person name="Silva A.L."/>
            <person name="Seyffert N."/>
            <person name="Castro T.L.P."/>
            <person name="Attili A.R."/>
            <person name="Rifici C."/>
            <person name="Mazzullo G."/>
            <person name="Brenig B."/>
            <person name="Venanzi F."/>
            <person name="Azevedo V."/>
        </authorList>
    </citation>
    <scope>NUCLEOTIDE SEQUENCE [LARGE SCALE GENOMIC DNA]</scope>
    <source>
        <strain evidence="16 17">LGCM 259</strain>
    </source>
</reference>
<organism evidence="16 17">
    <name type="scientific">Glutamicibacter creatinolyticus</name>
    <dbReference type="NCBI Taxonomy" id="162496"/>
    <lineage>
        <taxon>Bacteria</taxon>
        <taxon>Bacillati</taxon>
        <taxon>Actinomycetota</taxon>
        <taxon>Actinomycetes</taxon>
        <taxon>Micrococcales</taxon>
        <taxon>Micrococcaceae</taxon>
        <taxon>Glutamicibacter</taxon>
    </lineage>
</organism>
<evidence type="ECO:0000256" key="8">
    <source>
        <dbReference type="ARBA" id="ARBA00022777"/>
    </source>
</evidence>
<keyword evidence="7" id="KW-0547">Nucleotide-binding</keyword>
<dbReference type="Gene3D" id="3.30.565.10">
    <property type="entry name" value="Histidine kinase-like ATPase, C-terminal domain"/>
    <property type="match status" value="1"/>
</dbReference>
<dbReference type="CDD" id="cd06225">
    <property type="entry name" value="HAMP"/>
    <property type="match status" value="1"/>
</dbReference>
<evidence type="ECO:0000313" key="17">
    <source>
        <dbReference type="Proteomes" id="UP000307000"/>
    </source>
</evidence>
<dbReference type="GO" id="GO:0000160">
    <property type="term" value="P:phosphorelay signal transduction system"/>
    <property type="evidence" value="ECO:0007669"/>
    <property type="project" value="UniProtKB-KW"/>
</dbReference>
<keyword evidence="13" id="KW-0472">Membrane</keyword>
<dbReference type="PANTHER" id="PTHR44936:SF10">
    <property type="entry name" value="SENSOR PROTEIN RSTB"/>
    <property type="match status" value="1"/>
</dbReference>
<name>A0A5B7WTQ6_9MICC</name>
<dbReference type="GO" id="GO:0005524">
    <property type="term" value="F:ATP binding"/>
    <property type="evidence" value="ECO:0007669"/>
    <property type="project" value="UniProtKB-KW"/>
</dbReference>
<dbReference type="KEGG" id="gcr:GcLGCM259_0864"/>
<dbReference type="Gene3D" id="6.10.340.10">
    <property type="match status" value="1"/>
</dbReference>
<feature type="domain" description="HAMP" evidence="15">
    <location>
        <begin position="248"/>
        <end position="300"/>
    </location>
</feature>
<dbReference type="PANTHER" id="PTHR44936">
    <property type="entry name" value="SENSOR PROTEIN CREC"/>
    <property type="match status" value="1"/>
</dbReference>
<dbReference type="InterPro" id="IPR003594">
    <property type="entry name" value="HATPase_dom"/>
</dbReference>
<keyword evidence="11" id="KW-0902">Two-component regulatory system</keyword>
<evidence type="ECO:0000256" key="5">
    <source>
        <dbReference type="ARBA" id="ARBA00022679"/>
    </source>
</evidence>
<dbReference type="SMART" id="SM00387">
    <property type="entry name" value="HATPase_c"/>
    <property type="match status" value="1"/>
</dbReference>
<dbReference type="EC" id="2.7.13.3" evidence="3"/>
<dbReference type="GO" id="GO:0016020">
    <property type="term" value="C:membrane"/>
    <property type="evidence" value="ECO:0007669"/>
    <property type="project" value="UniProtKB-SubCell"/>
</dbReference>
<evidence type="ECO:0000256" key="3">
    <source>
        <dbReference type="ARBA" id="ARBA00012438"/>
    </source>
</evidence>
<dbReference type="SUPFAM" id="SSF55874">
    <property type="entry name" value="ATPase domain of HSP90 chaperone/DNA topoisomerase II/histidine kinase"/>
    <property type="match status" value="1"/>
</dbReference>
<evidence type="ECO:0000313" key="16">
    <source>
        <dbReference type="EMBL" id="QCY46620.1"/>
    </source>
</evidence>
<dbReference type="Proteomes" id="UP000307000">
    <property type="component" value="Chromosome"/>
</dbReference>
<proteinExistence type="predicted"/>
<evidence type="ECO:0000256" key="6">
    <source>
        <dbReference type="ARBA" id="ARBA00022692"/>
    </source>
</evidence>
<feature type="region of interest" description="Disordered" evidence="12">
    <location>
        <begin position="16"/>
        <end position="44"/>
    </location>
</feature>
<evidence type="ECO:0000256" key="9">
    <source>
        <dbReference type="ARBA" id="ARBA00022840"/>
    </source>
</evidence>
<dbReference type="InterPro" id="IPR036890">
    <property type="entry name" value="HATPase_C_sf"/>
</dbReference>
<dbReference type="AlphaFoldDB" id="A0A5B7WTQ6"/>
<evidence type="ECO:0000256" key="7">
    <source>
        <dbReference type="ARBA" id="ARBA00022741"/>
    </source>
</evidence>
<keyword evidence="8 16" id="KW-0418">Kinase</keyword>